<dbReference type="AlphaFoldDB" id="A0A2T5EX01"/>
<accession>A0A2T5EX01</accession>
<evidence type="ECO:0000259" key="3">
    <source>
        <dbReference type="Pfam" id="PF03981"/>
    </source>
</evidence>
<feature type="transmembrane region" description="Helical" evidence="2">
    <location>
        <begin position="147"/>
        <end position="166"/>
    </location>
</feature>
<dbReference type="RefSeq" id="WP_108187614.1">
    <property type="nucleotide sequence ID" value="NZ_PIFK01000015.1"/>
</dbReference>
<comment type="caution">
    <text evidence="4">The sequence shown here is derived from an EMBL/GenBank/DDBJ whole genome shotgun (WGS) entry which is preliminary data.</text>
</comment>
<dbReference type="EMBL" id="PIFK01000015">
    <property type="protein sequence ID" value="PTP36317.1"/>
    <property type="molecule type" value="Genomic_DNA"/>
</dbReference>
<reference evidence="4 5" key="1">
    <citation type="submission" date="2017-11" db="EMBL/GenBank/DDBJ databases">
        <title>Population delineation of vibrios coincides with oyster pathogenicity.</title>
        <authorList>
            <person name="Bruto M."/>
            <person name="Labreuche Y."/>
            <person name="James A."/>
            <person name="Piel D."/>
            <person name="Chenivesse S."/>
            <person name="Petton B."/>
            <person name="Polz M.F."/>
            <person name="Le Roux F."/>
        </authorList>
    </citation>
    <scope>NUCLEOTIDE SEQUENCE [LARGE SCALE GENOMIC DNA]</scope>
    <source>
        <strain evidence="4 5">FF_144</strain>
    </source>
</reference>
<evidence type="ECO:0000256" key="1">
    <source>
        <dbReference type="ARBA" id="ARBA00006436"/>
    </source>
</evidence>
<evidence type="ECO:0000313" key="5">
    <source>
        <dbReference type="Proteomes" id="UP000244197"/>
    </source>
</evidence>
<protein>
    <submittedName>
        <fullName evidence="4">DUF3944 domain-containing protein</fullName>
    </submittedName>
</protein>
<feature type="domain" description="Ubiquinol-cytochrome c chaperone" evidence="3">
    <location>
        <begin position="42"/>
        <end position="130"/>
    </location>
</feature>
<gene>
    <name evidence="4" type="ORF">CWO07_09210</name>
</gene>
<name>A0A2T5EX01_VIBSP</name>
<evidence type="ECO:0000313" key="4">
    <source>
        <dbReference type="EMBL" id="PTP36317.1"/>
    </source>
</evidence>
<keyword evidence="2" id="KW-0812">Transmembrane</keyword>
<dbReference type="InterPro" id="IPR021150">
    <property type="entry name" value="Ubiq_cyt_c_chap"/>
</dbReference>
<comment type="similarity">
    <text evidence="1">Belongs to the UPF0174 family.</text>
</comment>
<evidence type="ECO:0000256" key="2">
    <source>
        <dbReference type="SAM" id="Phobius"/>
    </source>
</evidence>
<feature type="transmembrane region" description="Helical" evidence="2">
    <location>
        <begin position="172"/>
        <end position="191"/>
    </location>
</feature>
<dbReference type="Proteomes" id="UP000244197">
    <property type="component" value="Unassembled WGS sequence"/>
</dbReference>
<keyword evidence="2" id="KW-1133">Transmembrane helix</keyword>
<organism evidence="4 5">
    <name type="scientific">Vibrio splendidus</name>
    <dbReference type="NCBI Taxonomy" id="29497"/>
    <lineage>
        <taxon>Bacteria</taxon>
        <taxon>Pseudomonadati</taxon>
        <taxon>Pseudomonadota</taxon>
        <taxon>Gammaproteobacteria</taxon>
        <taxon>Vibrionales</taxon>
        <taxon>Vibrionaceae</taxon>
        <taxon>Vibrio</taxon>
    </lineage>
</organism>
<keyword evidence="2" id="KW-0472">Membrane</keyword>
<sequence length="224" mass="24599">MSSKYNKDKDLEFMRYTDSEMLSILSKYIFSGKSEDTNTHQWDSIAGELQHYGGNSIANFFRRTGVLYHEILIDVCDELKVTTNKEKEAVDIEQDLLAHLFGNAWKEMSKADKDSLKSELGTPSVMKDCDAMNDIAKKIQSGGKASYVISGLTANATSQAILGVGLSGAMALPFLGLLSPIGMLFSAILGIKKLTGPNYKITIPAVIQIAAMRQQMLNSDEVIF</sequence>
<proteinExistence type="inferred from homology"/>
<dbReference type="Pfam" id="PF03981">
    <property type="entry name" value="Ubiq_cyt_C_chap"/>
    <property type="match status" value="1"/>
</dbReference>